<feature type="region of interest" description="Disordered" evidence="5">
    <location>
        <begin position="110"/>
        <end position="132"/>
    </location>
</feature>
<keyword evidence="9" id="KW-1185">Reference proteome</keyword>
<dbReference type="Proteomes" id="UP000001542">
    <property type="component" value="Unassembled WGS sequence"/>
</dbReference>
<dbReference type="InterPro" id="IPR009057">
    <property type="entry name" value="Homeodomain-like_sf"/>
</dbReference>
<evidence type="ECO:0000259" key="6">
    <source>
        <dbReference type="PROSITE" id="PS50090"/>
    </source>
</evidence>
<dbReference type="eggNOG" id="KOG0048">
    <property type="taxonomic scope" value="Eukaryota"/>
</dbReference>
<proteinExistence type="predicted"/>
<dbReference type="GO" id="GO:0000981">
    <property type="term" value="F:DNA-binding transcription factor activity, RNA polymerase II-specific"/>
    <property type="evidence" value="ECO:0000318"/>
    <property type="project" value="GO_Central"/>
</dbReference>
<keyword evidence="2 8" id="KW-0238">DNA-binding</keyword>
<accession>A2EGJ0</accession>
<reference evidence="8" key="2">
    <citation type="journal article" date="2007" name="Science">
        <title>Draft genome sequence of the sexually transmitted pathogen Trichomonas vaginalis.</title>
        <authorList>
            <person name="Carlton J.M."/>
            <person name="Hirt R.P."/>
            <person name="Silva J.C."/>
            <person name="Delcher A.L."/>
            <person name="Schatz M."/>
            <person name="Zhao Q."/>
            <person name="Wortman J.R."/>
            <person name="Bidwell S.L."/>
            <person name="Alsmark U.C.M."/>
            <person name="Besteiro S."/>
            <person name="Sicheritz-Ponten T."/>
            <person name="Noel C.J."/>
            <person name="Dacks J.B."/>
            <person name="Foster P.G."/>
            <person name="Simillion C."/>
            <person name="Van de Peer Y."/>
            <person name="Miranda-Saavedra D."/>
            <person name="Barton G.J."/>
            <person name="Westrop G.D."/>
            <person name="Mueller S."/>
            <person name="Dessi D."/>
            <person name="Fiori P.L."/>
            <person name="Ren Q."/>
            <person name="Paulsen I."/>
            <person name="Zhang H."/>
            <person name="Bastida-Corcuera F.D."/>
            <person name="Simoes-Barbosa A."/>
            <person name="Brown M.T."/>
            <person name="Hayes R.D."/>
            <person name="Mukherjee M."/>
            <person name="Okumura C.Y."/>
            <person name="Schneider R."/>
            <person name="Smith A.J."/>
            <person name="Vanacova S."/>
            <person name="Villalvazo M."/>
            <person name="Haas B.J."/>
            <person name="Pertea M."/>
            <person name="Feldblyum T.V."/>
            <person name="Utterback T.R."/>
            <person name="Shu C.L."/>
            <person name="Osoegawa K."/>
            <person name="de Jong P.J."/>
            <person name="Hrdy I."/>
            <person name="Horvathova L."/>
            <person name="Zubacova Z."/>
            <person name="Dolezal P."/>
            <person name="Malik S.B."/>
            <person name="Logsdon J.M. Jr."/>
            <person name="Henze K."/>
            <person name="Gupta A."/>
            <person name="Wang C.C."/>
            <person name="Dunne R.L."/>
            <person name="Upcroft J.A."/>
            <person name="Upcroft P."/>
            <person name="White O."/>
            <person name="Salzberg S.L."/>
            <person name="Tang P."/>
            <person name="Chiu C.-H."/>
            <person name="Lee Y.-S."/>
            <person name="Embley T.M."/>
            <person name="Coombs G.H."/>
            <person name="Mottram J.C."/>
            <person name="Tachezy J."/>
            <person name="Fraser-Liggett C.M."/>
            <person name="Johnson P.J."/>
        </authorList>
    </citation>
    <scope>NUCLEOTIDE SEQUENCE [LARGE SCALE GENOMIC DNA]</scope>
    <source>
        <strain evidence="8">G3</strain>
    </source>
</reference>
<dbReference type="RefSeq" id="XP_001320408.1">
    <property type="nucleotide sequence ID" value="XM_001320373.1"/>
</dbReference>
<evidence type="ECO:0000313" key="9">
    <source>
        <dbReference type="Proteomes" id="UP000001542"/>
    </source>
</evidence>
<evidence type="ECO:0000256" key="5">
    <source>
        <dbReference type="SAM" id="MobiDB-lite"/>
    </source>
</evidence>
<feature type="domain" description="Myb-like" evidence="6">
    <location>
        <begin position="4"/>
        <end position="55"/>
    </location>
</feature>
<feature type="domain" description="Myb-like" evidence="6">
    <location>
        <begin position="56"/>
        <end position="106"/>
    </location>
</feature>
<dbReference type="VEuPathDB" id="TrichDB:TVAGG3_0540040"/>
<dbReference type="EMBL" id="DS113383">
    <property type="protein sequence ID" value="EAY08185.1"/>
    <property type="molecule type" value="Genomic_DNA"/>
</dbReference>
<dbReference type="STRING" id="5722.A2EGJ0"/>
<dbReference type="CDD" id="cd00167">
    <property type="entry name" value="SANT"/>
    <property type="match status" value="2"/>
</dbReference>
<keyword evidence="3" id="KW-0804">Transcription</keyword>
<dbReference type="VEuPathDB" id="TrichDB:TVAG_307910"/>
<organism evidence="8 9">
    <name type="scientific">Trichomonas vaginalis (strain ATCC PRA-98 / G3)</name>
    <dbReference type="NCBI Taxonomy" id="412133"/>
    <lineage>
        <taxon>Eukaryota</taxon>
        <taxon>Metamonada</taxon>
        <taxon>Parabasalia</taxon>
        <taxon>Trichomonadida</taxon>
        <taxon>Trichomonadidae</taxon>
        <taxon>Trichomonas</taxon>
    </lineage>
</organism>
<dbReference type="SMR" id="A2EGJ0"/>
<reference evidence="8" key="1">
    <citation type="submission" date="2006-10" db="EMBL/GenBank/DDBJ databases">
        <authorList>
            <person name="Amadeo P."/>
            <person name="Zhao Q."/>
            <person name="Wortman J."/>
            <person name="Fraser-Liggett C."/>
            <person name="Carlton J."/>
        </authorList>
    </citation>
    <scope>NUCLEOTIDE SEQUENCE</scope>
    <source>
        <strain evidence="8">G3</strain>
    </source>
</reference>
<dbReference type="GO" id="GO:0005634">
    <property type="term" value="C:nucleus"/>
    <property type="evidence" value="ECO:0000318"/>
    <property type="project" value="GO_Central"/>
</dbReference>
<dbReference type="InterPro" id="IPR051575">
    <property type="entry name" value="Myb-like_DNA-bd"/>
</dbReference>
<dbReference type="OrthoDB" id="2143914at2759"/>
<dbReference type="GO" id="GO:0000978">
    <property type="term" value="F:RNA polymerase II cis-regulatory region sequence-specific DNA binding"/>
    <property type="evidence" value="ECO:0000318"/>
    <property type="project" value="GO_Central"/>
</dbReference>
<protein>
    <submittedName>
        <fullName evidence="8">Myb-like DNA-binding domain containing protein</fullName>
    </submittedName>
</protein>
<evidence type="ECO:0000256" key="3">
    <source>
        <dbReference type="ARBA" id="ARBA00023163"/>
    </source>
</evidence>
<dbReference type="SMART" id="SM00717">
    <property type="entry name" value="SANT"/>
    <property type="match status" value="2"/>
</dbReference>
<dbReference type="PROSITE" id="PS50090">
    <property type="entry name" value="MYB_LIKE"/>
    <property type="match status" value="2"/>
</dbReference>
<evidence type="ECO:0000259" key="7">
    <source>
        <dbReference type="PROSITE" id="PS51294"/>
    </source>
</evidence>
<dbReference type="GO" id="GO:0006355">
    <property type="term" value="P:regulation of DNA-templated transcription"/>
    <property type="evidence" value="ECO:0000318"/>
    <property type="project" value="GO_Central"/>
</dbReference>
<keyword evidence="4" id="KW-0539">Nucleus</keyword>
<dbReference type="PANTHER" id="PTHR46621:SF1">
    <property type="entry name" value="SNRNA-ACTIVATING PROTEIN COMPLEX SUBUNIT 4"/>
    <property type="match status" value="1"/>
</dbReference>
<dbReference type="InParanoid" id="A2EGJ0"/>
<dbReference type="SUPFAM" id="SSF46689">
    <property type="entry name" value="Homeodomain-like"/>
    <property type="match status" value="1"/>
</dbReference>
<evidence type="ECO:0000256" key="1">
    <source>
        <dbReference type="ARBA" id="ARBA00023015"/>
    </source>
</evidence>
<sequence>MFTRTRVLKVHFSKEEDKRLRRLVNEHRTSDWKLISRSMPGRNQRQCKDRWEKFVCPKLRNGPYTKEEDDMILELHSKLGAKWVQISSMIPGRSDTSVKTRFKLLQRRMKSQTQQTSDIDDDKHFVGSTSKDVQSDEKYKNNQIGDFMIDFNQQNIFQNDFDLGDFFNSFEIF</sequence>
<evidence type="ECO:0000256" key="2">
    <source>
        <dbReference type="ARBA" id="ARBA00023125"/>
    </source>
</evidence>
<dbReference type="InterPro" id="IPR001005">
    <property type="entry name" value="SANT/Myb"/>
</dbReference>
<gene>
    <name evidence="8" type="ORF">TVAG_307910</name>
</gene>
<dbReference type="PROSITE" id="PS51294">
    <property type="entry name" value="HTH_MYB"/>
    <property type="match status" value="2"/>
</dbReference>
<feature type="domain" description="HTH myb-type" evidence="7">
    <location>
        <begin position="62"/>
        <end position="110"/>
    </location>
</feature>
<dbReference type="InterPro" id="IPR017930">
    <property type="entry name" value="Myb_dom"/>
</dbReference>
<dbReference type="Pfam" id="PF13921">
    <property type="entry name" value="Myb_DNA-bind_6"/>
    <property type="match status" value="1"/>
</dbReference>
<keyword evidence="1" id="KW-0805">Transcription regulation</keyword>
<dbReference type="KEGG" id="tva:75660042"/>
<name>A2EGJ0_TRIV3</name>
<feature type="domain" description="HTH myb-type" evidence="7">
    <location>
        <begin position="4"/>
        <end position="59"/>
    </location>
</feature>
<dbReference type="AlphaFoldDB" id="A2EGJ0"/>
<dbReference type="Gene3D" id="1.10.10.60">
    <property type="entry name" value="Homeodomain-like"/>
    <property type="match status" value="2"/>
</dbReference>
<evidence type="ECO:0000256" key="4">
    <source>
        <dbReference type="ARBA" id="ARBA00023242"/>
    </source>
</evidence>
<dbReference type="PANTHER" id="PTHR46621">
    <property type="entry name" value="SNRNA-ACTIVATING PROTEIN COMPLEX SUBUNIT 4"/>
    <property type="match status" value="1"/>
</dbReference>
<evidence type="ECO:0000313" key="8">
    <source>
        <dbReference type="EMBL" id="EAY08185.1"/>
    </source>
</evidence>